<feature type="transmembrane region" description="Helical" evidence="11">
    <location>
        <begin position="24"/>
        <end position="47"/>
    </location>
</feature>
<proteinExistence type="inferred from homology"/>
<dbReference type="InterPro" id="IPR050480">
    <property type="entry name" value="CysZ-like"/>
</dbReference>
<dbReference type="GO" id="GO:0019344">
    <property type="term" value="P:cysteine biosynthetic process"/>
    <property type="evidence" value="ECO:0007669"/>
    <property type="project" value="UniProtKB-UniRule"/>
</dbReference>
<dbReference type="PANTHER" id="PTHR37468">
    <property type="entry name" value="SULFATE TRANSPORTER CYSZ"/>
    <property type="match status" value="1"/>
</dbReference>
<sequence length="250" mass="28237">MRGNLIHGAEYLAKGFQLITQPGLRLFVIIPLLINIAIFALLLTLTFQQFAQWIDDLMAWLPSWLEFLRWVVWPLTVIFVLAISSYLFSTIANLIASPFNGLLAEKVEERLTGEPVNGPETLAQLLIMVPKSFARELQKILYYLPWALLALVITFIPVVNIISPVLWFLLGSWMMSIQYCDLPMDNNQHSFKAMKTVLGQHRLTSSGFGMIVMAGTMIPLVNFVIMPAAVCGATVYWVEKLKQSPSLQQH</sequence>
<dbReference type="GO" id="GO:0009675">
    <property type="term" value="F:high-affinity sulfate:proton symporter activity"/>
    <property type="evidence" value="ECO:0007669"/>
    <property type="project" value="TreeGrafter"/>
</dbReference>
<evidence type="ECO:0000313" key="12">
    <source>
        <dbReference type="EMBL" id="MCZ0863906.1"/>
    </source>
</evidence>
<dbReference type="EMBL" id="JAPTGG010000001">
    <property type="protein sequence ID" value="MCZ0863906.1"/>
    <property type="molecule type" value="Genomic_DNA"/>
</dbReference>
<organism evidence="12 13">
    <name type="scientific">Dasania phycosphaerae</name>
    <dbReference type="NCBI Taxonomy" id="2950436"/>
    <lineage>
        <taxon>Bacteria</taxon>
        <taxon>Pseudomonadati</taxon>
        <taxon>Pseudomonadota</taxon>
        <taxon>Gammaproteobacteria</taxon>
        <taxon>Cellvibrionales</taxon>
        <taxon>Spongiibacteraceae</taxon>
        <taxon>Dasania</taxon>
    </lineage>
</organism>
<dbReference type="PANTHER" id="PTHR37468:SF1">
    <property type="entry name" value="SULFATE TRANSPORTER CYSZ"/>
    <property type="match status" value="1"/>
</dbReference>
<protein>
    <recommendedName>
        <fullName evidence="11">Sulfate transporter CysZ</fullName>
    </recommendedName>
</protein>
<dbReference type="InterPro" id="IPR059112">
    <property type="entry name" value="CysZ/EI24"/>
</dbReference>
<reference evidence="12 13" key="1">
    <citation type="submission" date="2022-12" db="EMBL/GenBank/DDBJ databases">
        <title>Dasania phycosphaerae sp. nov., isolated from particulate material of the south coast of Korea.</title>
        <authorList>
            <person name="Jiang Y."/>
        </authorList>
    </citation>
    <scope>NUCLEOTIDE SEQUENCE [LARGE SCALE GENOMIC DNA]</scope>
    <source>
        <strain evidence="12 13">GY-19</strain>
    </source>
</reference>
<dbReference type="HAMAP" id="MF_00468">
    <property type="entry name" value="CysZ"/>
    <property type="match status" value="1"/>
</dbReference>
<evidence type="ECO:0000256" key="8">
    <source>
        <dbReference type="ARBA" id="ARBA00023032"/>
    </source>
</evidence>
<evidence type="ECO:0000256" key="7">
    <source>
        <dbReference type="ARBA" id="ARBA00022989"/>
    </source>
</evidence>
<keyword evidence="10 11" id="KW-0198">Cysteine biosynthesis</keyword>
<comment type="similarity">
    <text evidence="11">Belongs to the CysZ family.</text>
</comment>
<evidence type="ECO:0000313" key="13">
    <source>
        <dbReference type="Proteomes" id="UP001069090"/>
    </source>
</evidence>
<feature type="transmembrane region" description="Helical" evidence="11">
    <location>
        <begin position="140"/>
        <end position="169"/>
    </location>
</feature>
<comment type="caution">
    <text evidence="12">The sequence shown here is derived from an EMBL/GenBank/DDBJ whole genome shotgun (WGS) entry which is preliminary data.</text>
</comment>
<dbReference type="NCBIfam" id="NF003433">
    <property type="entry name" value="PRK04949.1"/>
    <property type="match status" value="1"/>
</dbReference>
<name>A0A9J6RHR5_9GAMM</name>
<keyword evidence="2 11" id="KW-0813">Transport</keyword>
<evidence type="ECO:0000256" key="9">
    <source>
        <dbReference type="ARBA" id="ARBA00023136"/>
    </source>
</evidence>
<evidence type="ECO:0000256" key="4">
    <source>
        <dbReference type="ARBA" id="ARBA00022519"/>
    </source>
</evidence>
<keyword evidence="5 11" id="KW-0028">Amino-acid biosynthesis</keyword>
<keyword evidence="6 11" id="KW-0812">Transmembrane</keyword>
<keyword evidence="13" id="KW-1185">Reference proteome</keyword>
<evidence type="ECO:0000256" key="6">
    <source>
        <dbReference type="ARBA" id="ARBA00022692"/>
    </source>
</evidence>
<evidence type="ECO:0000256" key="3">
    <source>
        <dbReference type="ARBA" id="ARBA00022475"/>
    </source>
</evidence>
<keyword evidence="4 11" id="KW-0997">Cell inner membrane</keyword>
<dbReference type="GO" id="GO:0000103">
    <property type="term" value="P:sulfate assimilation"/>
    <property type="evidence" value="ECO:0007669"/>
    <property type="project" value="InterPro"/>
</dbReference>
<evidence type="ECO:0000256" key="2">
    <source>
        <dbReference type="ARBA" id="ARBA00022448"/>
    </source>
</evidence>
<dbReference type="Pfam" id="PF07264">
    <property type="entry name" value="EI24"/>
    <property type="match status" value="1"/>
</dbReference>
<accession>A0A9J6RHR5</accession>
<evidence type="ECO:0000256" key="1">
    <source>
        <dbReference type="ARBA" id="ARBA00004141"/>
    </source>
</evidence>
<feature type="transmembrane region" description="Helical" evidence="11">
    <location>
        <begin position="208"/>
        <end position="238"/>
    </location>
</feature>
<evidence type="ECO:0000256" key="11">
    <source>
        <dbReference type="HAMAP-Rule" id="MF_00468"/>
    </source>
</evidence>
<comment type="subcellular location">
    <subcellularLocation>
        <location evidence="11">Cell inner membrane</location>
        <topology evidence="11">Multi-pass membrane protein</topology>
    </subcellularLocation>
    <subcellularLocation>
        <location evidence="1">Membrane</location>
        <topology evidence="1">Multi-pass membrane protein</topology>
    </subcellularLocation>
</comment>
<evidence type="ECO:0000256" key="5">
    <source>
        <dbReference type="ARBA" id="ARBA00022605"/>
    </source>
</evidence>
<evidence type="ECO:0000256" key="10">
    <source>
        <dbReference type="ARBA" id="ARBA00023192"/>
    </source>
</evidence>
<dbReference type="AlphaFoldDB" id="A0A9J6RHR5"/>
<comment type="function">
    <text evidence="11">High affinity, high specificity proton-dependent sulfate transporter, which mediates sulfate uptake. Provides the sulfur source for the cysteine synthesis pathway.</text>
</comment>
<dbReference type="InterPro" id="IPR022985">
    <property type="entry name" value="Sulfate_CysZ"/>
</dbReference>
<keyword evidence="9 11" id="KW-0472">Membrane</keyword>
<keyword evidence="3 11" id="KW-1003">Cell membrane</keyword>
<dbReference type="GO" id="GO:0005886">
    <property type="term" value="C:plasma membrane"/>
    <property type="evidence" value="ECO:0007669"/>
    <property type="project" value="UniProtKB-SubCell"/>
</dbReference>
<keyword evidence="7 11" id="KW-1133">Transmembrane helix</keyword>
<dbReference type="Proteomes" id="UP001069090">
    <property type="component" value="Unassembled WGS sequence"/>
</dbReference>
<keyword evidence="8 11" id="KW-0764">Sulfate transport</keyword>
<feature type="transmembrane region" description="Helical" evidence="11">
    <location>
        <begin position="67"/>
        <end position="88"/>
    </location>
</feature>
<dbReference type="RefSeq" id="WP_258330054.1">
    <property type="nucleotide sequence ID" value="NZ_JAPTGG010000001.1"/>
</dbReference>
<gene>
    <name evidence="11 12" type="primary">cysZ</name>
    <name evidence="12" type="ORF">O0V09_01760</name>
</gene>